<evidence type="ECO:0000313" key="11">
    <source>
        <dbReference type="Proteomes" id="UP000231025"/>
    </source>
</evidence>
<dbReference type="AlphaFoldDB" id="A0A2G9Y6B5"/>
<dbReference type="EMBL" id="PCRE01000049">
    <property type="protein sequence ID" value="PIP14760.1"/>
    <property type="molecule type" value="Genomic_DNA"/>
</dbReference>
<feature type="domain" description="Glycosyltransferase 2-like" evidence="9">
    <location>
        <begin position="7"/>
        <end position="167"/>
    </location>
</feature>
<name>A0A2G9Y6B5_9BACT</name>
<evidence type="ECO:0000256" key="8">
    <source>
        <dbReference type="SAM" id="Phobius"/>
    </source>
</evidence>
<keyword evidence="7 8" id="KW-0472">Membrane</keyword>
<feature type="transmembrane region" description="Helical" evidence="8">
    <location>
        <begin position="270"/>
        <end position="292"/>
    </location>
</feature>
<dbReference type="Gene3D" id="3.90.550.10">
    <property type="entry name" value="Spore Coat Polysaccharide Biosynthesis Protein SpsA, Chain A"/>
    <property type="match status" value="1"/>
</dbReference>
<proteinExistence type="predicted"/>
<keyword evidence="2" id="KW-0328">Glycosyltransferase</keyword>
<dbReference type="InterPro" id="IPR001173">
    <property type="entry name" value="Glyco_trans_2-like"/>
</dbReference>
<dbReference type="InterPro" id="IPR029044">
    <property type="entry name" value="Nucleotide-diphossugar_trans"/>
</dbReference>
<comment type="caution">
    <text evidence="10">The sequence shown here is derived from an EMBL/GenBank/DDBJ whole genome shotgun (WGS) entry which is preliminary data.</text>
</comment>
<keyword evidence="3 10" id="KW-0808">Transferase</keyword>
<sequence length="321" mass="36949">MIKPRISVIIPVLNESENISIIYEEIISVFKKNNNSFEIIFVNDGSQDSTQEEIEKIFKKDKLHIKAIQFRNNFGKASALRAGFQLAKGEIIVTLDGDLQDDPHELPKFIDKIEAGYDLVCGWKKHRKDSFIKNNSSKLFNAFTNSISEVKLHDFNCGFKAYRSEVAKGINLYGELHRYIPVLLASQGYNICEVSIEHRKRKYGKSKYGSQRFMHGFFDLLTVVFITRFKTRPLHFFGYFGLSFFFLGLIFSLYLTYIKLFNHIAIGERPLLLFSIMLMIMGVQIGAIGIVGEQITTVINRNESNYSIKKILQKPDNENNE</sequence>
<keyword evidence="1" id="KW-1003">Cell membrane</keyword>
<evidence type="ECO:0000256" key="5">
    <source>
        <dbReference type="ARBA" id="ARBA00022985"/>
    </source>
</evidence>
<evidence type="ECO:0000313" key="10">
    <source>
        <dbReference type="EMBL" id="PIP14760.1"/>
    </source>
</evidence>
<protein>
    <submittedName>
        <fullName evidence="10">Glycosyltransferase</fullName>
    </submittedName>
</protein>
<accession>A0A2G9Y6B5</accession>
<reference evidence="10 11" key="1">
    <citation type="submission" date="2017-09" db="EMBL/GenBank/DDBJ databases">
        <title>Depth-based differentiation of microbial function through sediment-hosted aquifers and enrichment of novel symbionts in the deep terrestrial subsurface.</title>
        <authorList>
            <person name="Probst A.J."/>
            <person name="Ladd B."/>
            <person name="Jarett J.K."/>
            <person name="Geller-Mcgrath D.E."/>
            <person name="Sieber C.M."/>
            <person name="Emerson J.B."/>
            <person name="Anantharaman K."/>
            <person name="Thomas B.C."/>
            <person name="Malmstrom R."/>
            <person name="Stieglmeier M."/>
            <person name="Klingl A."/>
            <person name="Woyke T."/>
            <person name="Ryan C.M."/>
            <person name="Banfield J.F."/>
        </authorList>
    </citation>
    <scope>NUCLEOTIDE SEQUENCE [LARGE SCALE GENOMIC DNA]</scope>
    <source>
        <strain evidence="10">CG23_combo_of_CG06-09_8_20_14_all_35_49</strain>
    </source>
</reference>
<gene>
    <name evidence="10" type="ORF">COX47_03485</name>
</gene>
<evidence type="ECO:0000256" key="7">
    <source>
        <dbReference type="ARBA" id="ARBA00023136"/>
    </source>
</evidence>
<organism evidence="10 11">
    <name type="scientific">Candidatus Roizmanbacteria bacterium CG23_combo_of_CG06-09_8_20_14_all_35_49</name>
    <dbReference type="NCBI Taxonomy" id="1974863"/>
    <lineage>
        <taxon>Bacteria</taxon>
        <taxon>Candidatus Roizmaniibacteriota</taxon>
    </lineage>
</organism>
<evidence type="ECO:0000256" key="6">
    <source>
        <dbReference type="ARBA" id="ARBA00022989"/>
    </source>
</evidence>
<keyword evidence="4 8" id="KW-0812">Transmembrane</keyword>
<dbReference type="Proteomes" id="UP000231025">
    <property type="component" value="Unassembled WGS sequence"/>
</dbReference>
<evidence type="ECO:0000256" key="4">
    <source>
        <dbReference type="ARBA" id="ARBA00022692"/>
    </source>
</evidence>
<dbReference type="PANTHER" id="PTHR48090:SF3">
    <property type="entry name" value="UNDECAPRENYL-PHOSPHATE 4-DEOXY-4-FORMAMIDO-L-ARABINOSE TRANSFERASE"/>
    <property type="match status" value="1"/>
</dbReference>
<dbReference type="GO" id="GO:0005886">
    <property type="term" value="C:plasma membrane"/>
    <property type="evidence" value="ECO:0007669"/>
    <property type="project" value="TreeGrafter"/>
</dbReference>
<evidence type="ECO:0000259" key="9">
    <source>
        <dbReference type="Pfam" id="PF00535"/>
    </source>
</evidence>
<dbReference type="SUPFAM" id="SSF53448">
    <property type="entry name" value="Nucleotide-diphospho-sugar transferases"/>
    <property type="match status" value="1"/>
</dbReference>
<keyword evidence="5" id="KW-0448">Lipopolysaccharide biosynthesis</keyword>
<dbReference type="GO" id="GO:0009103">
    <property type="term" value="P:lipopolysaccharide biosynthetic process"/>
    <property type="evidence" value="ECO:0007669"/>
    <property type="project" value="UniProtKB-KW"/>
</dbReference>
<dbReference type="CDD" id="cd04187">
    <property type="entry name" value="DPM1_like_bac"/>
    <property type="match status" value="1"/>
</dbReference>
<dbReference type="InterPro" id="IPR050256">
    <property type="entry name" value="Glycosyltransferase_2"/>
</dbReference>
<evidence type="ECO:0000256" key="2">
    <source>
        <dbReference type="ARBA" id="ARBA00022676"/>
    </source>
</evidence>
<feature type="transmembrane region" description="Helical" evidence="8">
    <location>
        <begin position="236"/>
        <end position="258"/>
    </location>
</feature>
<dbReference type="PANTHER" id="PTHR48090">
    <property type="entry name" value="UNDECAPRENYL-PHOSPHATE 4-DEOXY-4-FORMAMIDO-L-ARABINOSE TRANSFERASE-RELATED"/>
    <property type="match status" value="1"/>
</dbReference>
<keyword evidence="6 8" id="KW-1133">Transmembrane helix</keyword>
<dbReference type="Pfam" id="PF00535">
    <property type="entry name" value="Glycos_transf_2"/>
    <property type="match status" value="1"/>
</dbReference>
<evidence type="ECO:0000256" key="1">
    <source>
        <dbReference type="ARBA" id="ARBA00022475"/>
    </source>
</evidence>
<evidence type="ECO:0000256" key="3">
    <source>
        <dbReference type="ARBA" id="ARBA00022679"/>
    </source>
</evidence>
<dbReference type="GO" id="GO:0099621">
    <property type="term" value="F:undecaprenyl-phosphate 4-deoxy-4-formamido-L-arabinose transferase activity"/>
    <property type="evidence" value="ECO:0007669"/>
    <property type="project" value="TreeGrafter"/>
</dbReference>